<dbReference type="GO" id="GO:0016740">
    <property type="term" value="F:transferase activity"/>
    <property type="evidence" value="ECO:0007669"/>
    <property type="project" value="UniProtKB-KW"/>
</dbReference>
<dbReference type="GO" id="GO:0006487">
    <property type="term" value="P:protein N-linked glycosylation"/>
    <property type="evidence" value="ECO:0007669"/>
    <property type="project" value="TreeGrafter"/>
</dbReference>
<keyword evidence="2" id="KW-0808">Transferase</keyword>
<dbReference type="CDD" id="cd04179">
    <property type="entry name" value="DPM_DPG-synthase_like"/>
    <property type="match status" value="1"/>
</dbReference>
<accession>A0A1W1C719</accession>
<dbReference type="AlphaFoldDB" id="A0A1W1C719"/>
<feature type="domain" description="Glycosyltransferase 2-like" evidence="1">
    <location>
        <begin position="4"/>
        <end position="153"/>
    </location>
</feature>
<reference evidence="2" key="1">
    <citation type="submission" date="2016-10" db="EMBL/GenBank/DDBJ databases">
        <authorList>
            <person name="de Groot N.N."/>
        </authorList>
    </citation>
    <scope>NUCLEOTIDE SEQUENCE</scope>
</reference>
<sequence length="228" mass="26513">MKTCIVVPVYNSPYITEVIDDLLNYDYRIIVVDDGSDIKVEIDHPNIELQRHPVNMGKGEAILTGAKKAKALGYESFVTIDADKQHLSSEIIKLLNTYQPNTIVIGNRNFEHAHVPNSSKFGRKFSNFWVMLETFQKLGDTQSGFRMYPVSILDLNIKNKRFDFEIEVLALHAYRKGRIIDIEVECYYPPEDERISHFDKIKDNIRLSLLHSKLITQRFLLLRGFLWH</sequence>
<dbReference type="InterPro" id="IPR029044">
    <property type="entry name" value="Nucleotide-diphossugar_trans"/>
</dbReference>
<organism evidence="2">
    <name type="scientific">hydrothermal vent metagenome</name>
    <dbReference type="NCBI Taxonomy" id="652676"/>
    <lineage>
        <taxon>unclassified sequences</taxon>
        <taxon>metagenomes</taxon>
        <taxon>ecological metagenomes</taxon>
    </lineage>
</organism>
<dbReference type="SUPFAM" id="SSF53448">
    <property type="entry name" value="Nucleotide-diphospho-sugar transferases"/>
    <property type="match status" value="1"/>
</dbReference>
<protein>
    <submittedName>
        <fullName evidence="2">Glycosyl transferase, group 2 family protein</fullName>
    </submittedName>
</protein>
<gene>
    <name evidence="2" type="ORF">MNB_SV-8-1215</name>
</gene>
<dbReference type="PANTHER" id="PTHR10859:SF91">
    <property type="entry name" value="DOLICHYL-PHOSPHATE BETA-GLUCOSYLTRANSFERASE"/>
    <property type="match status" value="1"/>
</dbReference>
<evidence type="ECO:0000259" key="1">
    <source>
        <dbReference type="Pfam" id="PF00535"/>
    </source>
</evidence>
<dbReference type="PANTHER" id="PTHR10859">
    <property type="entry name" value="GLYCOSYL TRANSFERASE"/>
    <property type="match status" value="1"/>
</dbReference>
<dbReference type="Pfam" id="PF00535">
    <property type="entry name" value="Glycos_transf_2"/>
    <property type="match status" value="1"/>
</dbReference>
<dbReference type="InterPro" id="IPR001173">
    <property type="entry name" value="Glyco_trans_2-like"/>
</dbReference>
<evidence type="ECO:0000313" key="2">
    <source>
        <dbReference type="EMBL" id="SFV61549.1"/>
    </source>
</evidence>
<dbReference type="Gene3D" id="3.90.550.10">
    <property type="entry name" value="Spore Coat Polysaccharide Biosynthesis Protein SpsA, Chain A"/>
    <property type="match status" value="1"/>
</dbReference>
<dbReference type="EMBL" id="FPHD01000057">
    <property type="protein sequence ID" value="SFV61549.1"/>
    <property type="molecule type" value="Genomic_DNA"/>
</dbReference>
<proteinExistence type="predicted"/>
<name>A0A1W1C719_9ZZZZ</name>